<gene>
    <name evidence="1" type="ORF">C8035_v003949</name>
</gene>
<evidence type="ECO:0000313" key="1">
    <source>
        <dbReference type="EMBL" id="TDZ28967.1"/>
    </source>
</evidence>
<dbReference type="EMBL" id="QAPG01000385">
    <property type="protein sequence ID" value="TDZ28967.1"/>
    <property type="molecule type" value="Genomic_DNA"/>
</dbReference>
<comment type="caution">
    <text evidence="1">The sequence shown here is derived from an EMBL/GenBank/DDBJ whole genome shotgun (WGS) entry which is preliminary data.</text>
</comment>
<proteinExistence type="predicted"/>
<organism evidence="1 2">
    <name type="scientific">Colletotrichum spinosum</name>
    <dbReference type="NCBI Taxonomy" id="1347390"/>
    <lineage>
        <taxon>Eukaryota</taxon>
        <taxon>Fungi</taxon>
        <taxon>Dikarya</taxon>
        <taxon>Ascomycota</taxon>
        <taxon>Pezizomycotina</taxon>
        <taxon>Sordariomycetes</taxon>
        <taxon>Hypocreomycetidae</taxon>
        <taxon>Glomerellales</taxon>
        <taxon>Glomerellaceae</taxon>
        <taxon>Colletotrichum</taxon>
        <taxon>Colletotrichum orbiculare species complex</taxon>
    </lineage>
</organism>
<sequence>MTGYSRDTVVNCLNRHYDLLVRMGYMDEAVIQRPPAAGWSDAELRVDALRAMGRSETVVDLLRHVPYLRENETADPVEVFTETFPLRYLRDGRWFGDASVEDFGSTPLLDLGFAPFDGEVPPDMVSLTHADEGVWWVVDTSEGCIYPYGSDLDHAHGVPEGQPWRALEAVPIQTYFDGIYSQVGNLEVVPAPRSGKWEARVIDEGTEEGQAVKQLYRQFGWPDAFRRDEFIQAVEKTRAAVIEAAMGHDDEDEEMTG</sequence>
<name>A0A4R8PTB6_9PEZI</name>
<keyword evidence="2" id="KW-1185">Reference proteome</keyword>
<evidence type="ECO:0000313" key="2">
    <source>
        <dbReference type="Proteomes" id="UP000295083"/>
    </source>
</evidence>
<accession>A0A4R8PTB6</accession>
<dbReference type="AlphaFoldDB" id="A0A4R8PTB6"/>
<protein>
    <submittedName>
        <fullName evidence="1">Uncharacterized protein</fullName>
    </submittedName>
</protein>
<dbReference type="Proteomes" id="UP000295083">
    <property type="component" value="Unassembled WGS sequence"/>
</dbReference>
<reference evidence="1 2" key="1">
    <citation type="submission" date="2018-11" db="EMBL/GenBank/DDBJ databases">
        <title>Genome sequence and assembly of Colletotrichum spinosum.</title>
        <authorList>
            <person name="Gan P."/>
            <person name="Shirasu K."/>
        </authorList>
    </citation>
    <scope>NUCLEOTIDE SEQUENCE [LARGE SCALE GENOMIC DNA]</scope>
    <source>
        <strain evidence="1 2">CBS 515.97</strain>
    </source>
</reference>